<dbReference type="Pfam" id="PF07885">
    <property type="entry name" value="Ion_trans_2"/>
    <property type="match status" value="1"/>
</dbReference>
<dbReference type="PANTHER" id="PTHR43833">
    <property type="entry name" value="POTASSIUM CHANNEL PROTEIN 2-RELATED-RELATED"/>
    <property type="match status" value="1"/>
</dbReference>
<protein>
    <submittedName>
        <fullName evidence="3">Potassium channel protein</fullName>
    </submittedName>
</protein>
<dbReference type="SUPFAM" id="SSF81324">
    <property type="entry name" value="Voltage-gated potassium channels"/>
    <property type="match status" value="1"/>
</dbReference>
<dbReference type="PANTHER" id="PTHR43833:SF9">
    <property type="entry name" value="POTASSIUM CHANNEL PROTEIN YUGO-RELATED"/>
    <property type="match status" value="1"/>
</dbReference>
<proteinExistence type="predicted"/>
<comment type="caution">
    <text evidence="3">The sequence shown here is derived from an EMBL/GenBank/DDBJ whole genome shotgun (WGS) entry which is preliminary data.</text>
</comment>
<reference evidence="3" key="1">
    <citation type="journal article" date="2020" name="ISME J.">
        <title>Gammaproteobacteria mediating utilization of methyl-, sulfur- and petroleum organic compounds in deep ocean hydrothermal plumes.</title>
        <authorList>
            <person name="Zhou Z."/>
            <person name="Liu Y."/>
            <person name="Pan J."/>
            <person name="Cron B.R."/>
            <person name="Toner B.M."/>
            <person name="Anantharaman K."/>
            <person name="Breier J.A."/>
            <person name="Dick G.J."/>
            <person name="Li M."/>
        </authorList>
    </citation>
    <scope>NUCLEOTIDE SEQUENCE</scope>
    <source>
        <strain evidence="3">SZUA-1523</strain>
    </source>
</reference>
<evidence type="ECO:0000256" key="1">
    <source>
        <dbReference type="SAM" id="Phobius"/>
    </source>
</evidence>
<evidence type="ECO:0000313" key="4">
    <source>
        <dbReference type="Proteomes" id="UP000600071"/>
    </source>
</evidence>
<dbReference type="InterPro" id="IPR050721">
    <property type="entry name" value="Trk_Ktr_HKT_K-transport"/>
</dbReference>
<organism evidence="3 4">
    <name type="scientific">Pyrodictium delaneyi</name>
    <dbReference type="NCBI Taxonomy" id="1273541"/>
    <lineage>
        <taxon>Archaea</taxon>
        <taxon>Thermoproteota</taxon>
        <taxon>Thermoprotei</taxon>
        <taxon>Desulfurococcales</taxon>
        <taxon>Pyrodictiaceae</taxon>
        <taxon>Pyrodictium</taxon>
    </lineage>
</organism>
<feature type="domain" description="Potassium channel" evidence="2">
    <location>
        <begin position="1"/>
        <end position="52"/>
    </location>
</feature>
<feature type="transmembrane region" description="Helical" evidence="1">
    <location>
        <begin position="31"/>
        <end position="53"/>
    </location>
</feature>
<keyword evidence="3" id="KW-0813">Transport</keyword>
<accession>A0A833E8Y8</accession>
<dbReference type="Proteomes" id="UP000600071">
    <property type="component" value="Unassembled WGS sequence"/>
</dbReference>
<name>A0A833E8Y8_9CREN</name>
<dbReference type="Gene3D" id="1.10.287.70">
    <property type="match status" value="1"/>
</dbReference>
<evidence type="ECO:0000313" key="3">
    <source>
        <dbReference type="EMBL" id="HIQ24285.1"/>
    </source>
</evidence>
<sequence length="105" mass="10940">MSFLDALYWAFITATTIGYGDITPTTIPGRVVAAIAGIAAFTALIGVVADALVDSAARRVLGVSNVKKRGHIVVLGWSPLAPILIREIKANIRGTDIVVVDGKAP</sequence>
<gene>
    <name evidence="3" type="ORF">EYH50_04470</name>
</gene>
<keyword evidence="3" id="KW-0406">Ion transport</keyword>
<keyword evidence="1" id="KW-0472">Membrane</keyword>
<dbReference type="GO" id="GO:0034220">
    <property type="term" value="P:monoatomic ion transmembrane transport"/>
    <property type="evidence" value="ECO:0007669"/>
    <property type="project" value="UniProtKB-KW"/>
</dbReference>
<keyword evidence="1" id="KW-1133">Transmembrane helix</keyword>
<dbReference type="EMBL" id="DQVR01000098">
    <property type="protein sequence ID" value="HIQ24285.1"/>
    <property type="molecule type" value="Genomic_DNA"/>
</dbReference>
<dbReference type="InterPro" id="IPR013099">
    <property type="entry name" value="K_chnl_dom"/>
</dbReference>
<keyword evidence="1" id="KW-0812">Transmembrane</keyword>
<keyword evidence="3" id="KW-0407">Ion channel</keyword>
<dbReference type="AlphaFoldDB" id="A0A833E8Y8"/>
<evidence type="ECO:0000259" key="2">
    <source>
        <dbReference type="Pfam" id="PF07885"/>
    </source>
</evidence>